<evidence type="ECO:0000313" key="1">
    <source>
        <dbReference type="EMBL" id="EJR31213.1"/>
    </source>
</evidence>
<gene>
    <name evidence="1" type="ORF">III_05439</name>
</gene>
<sequence length="31" mass="3678">MTWMNVHKLIDENTFKGLAKLNYPFLCSVYT</sequence>
<proteinExistence type="predicted"/>
<organism evidence="1 2">
    <name type="scientific">Bacillus mycoides</name>
    <dbReference type="NCBI Taxonomy" id="1405"/>
    <lineage>
        <taxon>Bacteria</taxon>
        <taxon>Bacillati</taxon>
        <taxon>Bacillota</taxon>
        <taxon>Bacilli</taxon>
        <taxon>Bacillales</taxon>
        <taxon>Bacillaceae</taxon>
        <taxon>Bacillus</taxon>
        <taxon>Bacillus cereus group</taxon>
    </lineage>
</organism>
<dbReference type="AlphaFoldDB" id="A0ABC9QVU7"/>
<dbReference type="Proteomes" id="UP000006976">
    <property type="component" value="Unassembled WGS sequence"/>
</dbReference>
<reference evidence="1 2" key="1">
    <citation type="submission" date="2012-04" db="EMBL/GenBank/DDBJ databases">
        <title>The Genome Sequence of Bacillus cereus VD078.</title>
        <authorList>
            <consortium name="The Broad Institute Genome Sequencing Platform"/>
            <consortium name="The Broad Institute Genome Sequencing Center for Infectious Disease"/>
            <person name="Feldgarden M."/>
            <person name="Van der Auwera G.A."/>
            <person name="Mahillon J."/>
            <person name="Duprez V."/>
            <person name="Timmery S."/>
            <person name="Mattelet C."/>
            <person name="Dierick K."/>
            <person name="Sun M."/>
            <person name="Yu Z."/>
            <person name="Zhu L."/>
            <person name="Hu X."/>
            <person name="Shank E.B."/>
            <person name="Swiecicka I."/>
            <person name="Hansen B.M."/>
            <person name="Andrup L."/>
            <person name="Young S.K."/>
            <person name="Zeng Q."/>
            <person name="Gargeya S."/>
            <person name="Fitzgerald M."/>
            <person name="Haas B."/>
            <person name="Abouelleil A."/>
            <person name="Alvarado L."/>
            <person name="Arachchi H.M."/>
            <person name="Berlin A."/>
            <person name="Chapman S.B."/>
            <person name="Goldberg J."/>
            <person name="Griggs A."/>
            <person name="Gujja S."/>
            <person name="Hansen M."/>
            <person name="Howarth C."/>
            <person name="Imamovic A."/>
            <person name="Larimer J."/>
            <person name="McCowen C."/>
            <person name="Montmayeur A."/>
            <person name="Murphy C."/>
            <person name="Neiman D."/>
            <person name="Pearson M."/>
            <person name="Priest M."/>
            <person name="Roberts A."/>
            <person name="Saif S."/>
            <person name="Shea T."/>
            <person name="Sisk P."/>
            <person name="Sykes S."/>
            <person name="Wortman J."/>
            <person name="Nusbaum C."/>
            <person name="Birren B."/>
        </authorList>
    </citation>
    <scope>NUCLEOTIDE SEQUENCE [LARGE SCALE GENOMIC DNA]</scope>
    <source>
        <strain evidence="1 2">VD078</strain>
    </source>
</reference>
<accession>A0ABC9QVU7</accession>
<comment type="caution">
    <text evidence="1">The sequence shown here is derived from an EMBL/GenBank/DDBJ whole genome shotgun (WGS) entry which is preliminary data.</text>
</comment>
<evidence type="ECO:0000313" key="2">
    <source>
        <dbReference type="Proteomes" id="UP000006976"/>
    </source>
</evidence>
<name>A0ABC9QVU7_BACMY</name>
<dbReference type="EMBL" id="AHEV01000043">
    <property type="protein sequence ID" value="EJR31213.1"/>
    <property type="molecule type" value="Genomic_DNA"/>
</dbReference>
<protein>
    <submittedName>
        <fullName evidence="1">Uncharacterized protein</fullName>
    </submittedName>
</protein>